<sequence>VLPCEKWLASPCSLLFIVHRYGEILRGPERKEFAAKNLLTRNLIGRKEVSKGLQEDYKINRSERQLYDYRHLLKRRQCLLMINWESARNVLYCTVLYKDSIKEKG</sequence>
<comment type="caution">
    <text evidence="1">The sequence shown here is derived from an EMBL/GenBank/DDBJ whole genome shotgun (WGS) entry which is preliminary data.</text>
</comment>
<proteinExistence type="predicted"/>
<dbReference type="Proteomes" id="UP001152888">
    <property type="component" value="Unassembled WGS sequence"/>
</dbReference>
<protein>
    <submittedName>
        <fullName evidence="1">Uncharacterized protein</fullName>
    </submittedName>
</protein>
<feature type="non-terminal residue" evidence="1">
    <location>
        <position position="1"/>
    </location>
</feature>
<gene>
    <name evidence="1" type="ORF">ACAOBT_LOCUS12064</name>
</gene>
<dbReference type="EMBL" id="CAKOFQ010006846">
    <property type="protein sequence ID" value="CAH1976271.1"/>
    <property type="molecule type" value="Genomic_DNA"/>
</dbReference>
<accession>A0A9P0P9B5</accession>
<reference evidence="1" key="1">
    <citation type="submission" date="2022-03" db="EMBL/GenBank/DDBJ databases">
        <authorList>
            <person name="Sayadi A."/>
        </authorList>
    </citation>
    <scope>NUCLEOTIDE SEQUENCE</scope>
</reference>
<evidence type="ECO:0000313" key="1">
    <source>
        <dbReference type="EMBL" id="CAH1976271.1"/>
    </source>
</evidence>
<dbReference type="AlphaFoldDB" id="A0A9P0P9B5"/>
<organism evidence="1 2">
    <name type="scientific">Acanthoscelides obtectus</name>
    <name type="common">Bean weevil</name>
    <name type="synonym">Bruchus obtectus</name>
    <dbReference type="NCBI Taxonomy" id="200917"/>
    <lineage>
        <taxon>Eukaryota</taxon>
        <taxon>Metazoa</taxon>
        <taxon>Ecdysozoa</taxon>
        <taxon>Arthropoda</taxon>
        <taxon>Hexapoda</taxon>
        <taxon>Insecta</taxon>
        <taxon>Pterygota</taxon>
        <taxon>Neoptera</taxon>
        <taxon>Endopterygota</taxon>
        <taxon>Coleoptera</taxon>
        <taxon>Polyphaga</taxon>
        <taxon>Cucujiformia</taxon>
        <taxon>Chrysomeloidea</taxon>
        <taxon>Chrysomelidae</taxon>
        <taxon>Bruchinae</taxon>
        <taxon>Bruchini</taxon>
        <taxon>Acanthoscelides</taxon>
    </lineage>
</organism>
<name>A0A9P0P9B5_ACAOB</name>
<keyword evidence="2" id="KW-1185">Reference proteome</keyword>
<evidence type="ECO:0000313" key="2">
    <source>
        <dbReference type="Proteomes" id="UP001152888"/>
    </source>
</evidence>